<dbReference type="RefSeq" id="WP_107010664.1">
    <property type="nucleotide sequence ID" value="NZ_CP028136.1"/>
</dbReference>
<sequence>MNLKRNLLKKKILKLSREAGKSELGKPKELGFVFEGISSEGIIEFIKGFKDQGWNEKQMEIIICDPQEALPRGVEAETLEMENISLSGKLKQEIELHFVKHNYDFLIGYFSEKSLPAALVFAMTAAGFKMGRKPDVFNLFDVEISANDPKVFLEESLKYLQILKAKN</sequence>
<evidence type="ECO:0000313" key="1">
    <source>
        <dbReference type="EMBL" id="AVR43878.1"/>
    </source>
</evidence>
<dbReference type="InterPro" id="IPR054207">
    <property type="entry name" value="DUF6913"/>
</dbReference>
<accession>A0A2R3Z0W9</accession>
<name>A0A2R3Z0W9_9FLAO</name>
<dbReference type="OrthoDB" id="1444388at2"/>
<organism evidence="1 2">
    <name type="scientific">Christiangramia fulva</name>
    <dbReference type="NCBI Taxonomy" id="2126553"/>
    <lineage>
        <taxon>Bacteria</taxon>
        <taxon>Pseudomonadati</taxon>
        <taxon>Bacteroidota</taxon>
        <taxon>Flavobacteriia</taxon>
        <taxon>Flavobacteriales</taxon>
        <taxon>Flavobacteriaceae</taxon>
        <taxon>Christiangramia</taxon>
    </lineage>
</organism>
<reference evidence="2" key="1">
    <citation type="submission" date="2018-03" db="EMBL/GenBank/DDBJ databases">
        <title>Gramella fulva sp. nov., isolated from a dry surface of tidal flat.</title>
        <authorList>
            <person name="Hwang S.H."/>
            <person name="Hwang W.M."/>
            <person name="Kang K."/>
            <person name="Ahn T.-Y."/>
        </authorList>
    </citation>
    <scope>NUCLEOTIDE SEQUENCE [LARGE SCALE GENOMIC DNA]</scope>
    <source>
        <strain evidence="2">SH35</strain>
    </source>
</reference>
<dbReference type="Proteomes" id="UP000241507">
    <property type="component" value="Chromosome"/>
</dbReference>
<dbReference type="AlphaFoldDB" id="A0A2R3Z0W9"/>
<gene>
    <name evidence="1" type="ORF">C7S20_00525</name>
</gene>
<evidence type="ECO:0000313" key="2">
    <source>
        <dbReference type="Proteomes" id="UP000241507"/>
    </source>
</evidence>
<dbReference type="EMBL" id="CP028136">
    <property type="protein sequence ID" value="AVR43878.1"/>
    <property type="molecule type" value="Genomic_DNA"/>
</dbReference>
<dbReference type="Pfam" id="PF21857">
    <property type="entry name" value="DUF6913"/>
    <property type="match status" value="1"/>
</dbReference>
<proteinExistence type="predicted"/>
<protein>
    <submittedName>
        <fullName evidence="1">Uncharacterized protein</fullName>
    </submittedName>
</protein>
<keyword evidence="2" id="KW-1185">Reference proteome</keyword>
<dbReference type="KEGG" id="grs:C7S20_00525"/>